<gene>
    <name evidence="1" type="ORF">Sf25_gp54</name>
</gene>
<proteinExistence type="predicted"/>
<dbReference type="Proteomes" id="UP000240361">
    <property type="component" value="Segment"/>
</dbReference>
<dbReference type="EMBL" id="MF327009">
    <property type="protein sequence ID" value="AUV63334.1"/>
    <property type="molecule type" value="Genomic_DNA"/>
</dbReference>
<reference evidence="1 2" key="1">
    <citation type="submission" date="2017-06" db="EMBL/GenBank/DDBJ databases">
        <title>The isolation and characterization of 16 novel Shigella-infecting phages from the environment.</title>
        <authorList>
            <person name="Doore S.M."/>
            <person name="Schrad J.R."/>
            <person name="Dover J.A."/>
            <person name="Parent K.N."/>
        </authorList>
    </citation>
    <scope>NUCLEOTIDE SEQUENCE [LARGE SCALE GENOMIC DNA]</scope>
</reference>
<organism evidence="1 2">
    <name type="scientific">Shigella phage Sf25</name>
    <dbReference type="NCBI Taxonomy" id="2024310"/>
    <lineage>
        <taxon>Viruses</taxon>
        <taxon>Duplodnaviria</taxon>
        <taxon>Heunggongvirae</taxon>
        <taxon>Uroviricota</taxon>
        <taxon>Caudoviricetes</taxon>
        <taxon>Pantevenvirales</taxon>
        <taxon>Straboviridae</taxon>
        <taxon>Tevenvirinae</taxon>
        <taxon>Tequatrovirus</taxon>
        <taxon>Tequatrovirus sf24</taxon>
    </lineage>
</organism>
<evidence type="ECO:0000313" key="1">
    <source>
        <dbReference type="EMBL" id="AUV63334.1"/>
    </source>
</evidence>
<protein>
    <submittedName>
        <fullName evidence="1">Uncharacterized protein</fullName>
    </submittedName>
</protein>
<evidence type="ECO:0000313" key="2">
    <source>
        <dbReference type="Proteomes" id="UP000240361"/>
    </source>
</evidence>
<accession>A0A2K9VLY3</accession>
<sequence length="62" mass="7516">MIKNDSFRWNTTWRTPGFNPYNHLYHPYQTHPFQTWNYIKPGGIEYLYNRPTCGDNIFQGAF</sequence>
<name>A0A2K9VLY3_9CAUD</name>